<dbReference type="InterPro" id="IPR012347">
    <property type="entry name" value="Ferritin-like"/>
</dbReference>
<protein>
    <recommendedName>
        <fullName evidence="1">DUF4142 domain-containing protein</fullName>
    </recommendedName>
</protein>
<dbReference type="OrthoDB" id="770843at2"/>
<dbReference type="Gene3D" id="1.20.1260.10">
    <property type="match status" value="1"/>
</dbReference>
<dbReference type="RefSeq" id="WP_079689571.1">
    <property type="nucleotide sequence ID" value="NZ_FUZU01000004.1"/>
</dbReference>
<organism evidence="2 3">
    <name type="scientific">Ohtaekwangia koreensis</name>
    <dbReference type="NCBI Taxonomy" id="688867"/>
    <lineage>
        <taxon>Bacteria</taxon>
        <taxon>Pseudomonadati</taxon>
        <taxon>Bacteroidota</taxon>
        <taxon>Cytophagia</taxon>
        <taxon>Cytophagales</taxon>
        <taxon>Fulvivirgaceae</taxon>
        <taxon>Ohtaekwangia</taxon>
    </lineage>
</organism>
<evidence type="ECO:0000313" key="2">
    <source>
        <dbReference type="EMBL" id="SKC86117.1"/>
    </source>
</evidence>
<dbReference type="AlphaFoldDB" id="A0A1T5MCZ7"/>
<dbReference type="STRING" id="688867.SAMN05660236_5069"/>
<sequence length="185" mass="21418">MKKPKHTILLFTVTLAGIWGCATSDRDNVDKAQKINAQKVTSEDVSEFLTEAADARMMGIEEGKLARERATSKAIQEYGEWMIRDQKKLLAEIKKLAAEKEIELPQTISEDKKDGLEDLKRKRDRDFDRKFYRMMKIDHKRDLKEFEEAIKLNDVEVADFAAKYTPVIKAHLEHLKNINPQQAEL</sequence>
<dbReference type="Pfam" id="PF13628">
    <property type="entry name" value="DUF4142"/>
    <property type="match status" value="1"/>
</dbReference>
<name>A0A1T5MCZ7_9BACT</name>
<dbReference type="EMBL" id="FUZU01000004">
    <property type="protein sequence ID" value="SKC86117.1"/>
    <property type="molecule type" value="Genomic_DNA"/>
</dbReference>
<feature type="domain" description="DUF4142" evidence="1">
    <location>
        <begin position="46"/>
        <end position="178"/>
    </location>
</feature>
<dbReference type="PANTHER" id="PTHR38593">
    <property type="entry name" value="BLR2558 PROTEIN"/>
    <property type="match status" value="1"/>
</dbReference>
<evidence type="ECO:0000313" key="3">
    <source>
        <dbReference type="Proteomes" id="UP000190961"/>
    </source>
</evidence>
<accession>A0A1T5MCZ7</accession>
<keyword evidence="3" id="KW-1185">Reference proteome</keyword>
<evidence type="ECO:0000259" key="1">
    <source>
        <dbReference type="Pfam" id="PF13628"/>
    </source>
</evidence>
<reference evidence="2 3" key="1">
    <citation type="submission" date="2017-02" db="EMBL/GenBank/DDBJ databases">
        <authorList>
            <person name="Peterson S.W."/>
        </authorList>
    </citation>
    <scope>NUCLEOTIDE SEQUENCE [LARGE SCALE GENOMIC DNA]</scope>
    <source>
        <strain evidence="2 3">DSM 25262</strain>
    </source>
</reference>
<gene>
    <name evidence="2" type="ORF">SAMN05660236_5069</name>
</gene>
<dbReference type="Proteomes" id="UP000190961">
    <property type="component" value="Unassembled WGS sequence"/>
</dbReference>
<dbReference type="InterPro" id="IPR025419">
    <property type="entry name" value="DUF4142"/>
</dbReference>
<dbReference type="PANTHER" id="PTHR38593:SF1">
    <property type="entry name" value="BLR2558 PROTEIN"/>
    <property type="match status" value="1"/>
</dbReference>
<proteinExistence type="predicted"/>